<gene>
    <name evidence="2" type="ORF">GCM10023116_45140</name>
</gene>
<dbReference type="EMBL" id="BAABFL010000472">
    <property type="protein sequence ID" value="GAA4652230.1"/>
    <property type="molecule type" value="Genomic_DNA"/>
</dbReference>
<keyword evidence="3" id="KW-1185">Reference proteome</keyword>
<sequence length="262" mass="30029">MIITVVCLIYSFTNAALIGSVYLYWQWYHYSRQSEGVAKSYGMKGQCKVFATNSGQRIAFYLVPLTTFVYMISAGHSHFLGIPIWTIIFPDSVRLALLAICFGAIIYWMINGTRALLRKEITPFYFGYVLTHFVIYTVSYVVINDINCSWLTINIWHNAQYIGFVWLFNRKRYAAGIEKDHHAISFLSQPGRLLIYLGTCLTLSTVVYFNLETIVTATTLSTGLPLALLIYATINFHHYIVDSQIWKLRKPSIQKNLLETQG</sequence>
<dbReference type="Proteomes" id="UP001500604">
    <property type="component" value="Unassembled WGS sequence"/>
</dbReference>
<evidence type="ECO:0000313" key="3">
    <source>
        <dbReference type="Proteomes" id="UP001500604"/>
    </source>
</evidence>
<name>A0ABP8V885_9GAMM</name>
<feature type="transmembrane region" description="Helical" evidence="1">
    <location>
        <begin position="223"/>
        <end position="241"/>
    </location>
</feature>
<feature type="transmembrane region" description="Helical" evidence="1">
    <location>
        <begin position="58"/>
        <end position="80"/>
    </location>
</feature>
<comment type="caution">
    <text evidence="2">The sequence shown here is derived from an EMBL/GenBank/DDBJ whole genome shotgun (WGS) entry which is preliminary data.</text>
</comment>
<feature type="transmembrane region" description="Helical" evidence="1">
    <location>
        <begin position="193"/>
        <end position="211"/>
    </location>
</feature>
<feature type="transmembrane region" description="Helical" evidence="1">
    <location>
        <begin position="92"/>
        <end position="110"/>
    </location>
</feature>
<keyword evidence="1" id="KW-1133">Transmembrane helix</keyword>
<feature type="transmembrane region" description="Helical" evidence="1">
    <location>
        <begin position="122"/>
        <end position="143"/>
    </location>
</feature>
<accession>A0ABP8V885</accession>
<feature type="transmembrane region" description="Helical" evidence="1">
    <location>
        <begin position="6"/>
        <end position="25"/>
    </location>
</feature>
<evidence type="ECO:0000313" key="2">
    <source>
        <dbReference type="EMBL" id="GAA4652230.1"/>
    </source>
</evidence>
<organism evidence="2 3">
    <name type="scientific">Kistimonas scapharcae</name>
    <dbReference type="NCBI Taxonomy" id="1036133"/>
    <lineage>
        <taxon>Bacteria</taxon>
        <taxon>Pseudomonadati</taxon>
        <taxon>Pseudomonadota</taxon>
        <taxon>Gammaproteobacteria</taxon>
        <taxon>Oceanospirillales</taxon>
        <taxon>Endozoicomonadaceae</taxon>
        <taxon>Kistimonas</taxon>
    </lineage>
</organism>
<evidence type="ECO:0008006" key="4">
    <source>
        <dbReference type="Google" id="ProtNLM"/>
    </source>
</evidence>
<evidence type="ECO:0000256" key="1">
    <source>
        <dbReference type="SAM" id="Phobius"/>
    </source>
</evidence>
<keyword evidence="1" id="KW-0812">Transmembrane</keyword>
<proteinExistence type="predicted"/>
<reference evidence="3" key="1">
    <citation type="journal article" date="2019" name="Int. J. Syst. Evol. Microbiol.">
        <title>The Global Catalogue of Microorganisms (GCM) 10K type strain sequencing project: providing services to taxonomists for standard genome sequencing and annotation.</title>
        <authorList>
            <consortium name="The Broad Institute Genomics Platform"/>
            <consortium name="The Broad Institute Genome Sequencing Center for Infectious Disease"/>
            <person name="Wu L."/>
            <person name="Ma J."/>
        </authorList>
    </citation>
    <scope>NUCLEOTIDE SEQUENCE [LARGE SCALE GENOMIC DNA]</scope>
    <source>
        <strain evidence="3">JCM 17805</strain>
    </source>
</reference>
<keyword evidence="1" id="KW-0472">Membrane</keyword>
<protein>
    <recommendedName>
        <fullName evidence="4">Beta-carotene 15,15'-monooxygenase</fullName>
    </recommendedName>
</protein>